<comment type="caution">
    <text evidence="2">The sequence shown here is derived from an EMBL/GenBank/DDBJ whole genome shotgun (WGS) entry which is preliminary data.</text>
</comment>
<dbReference type="InterPro" id="IPR036047">
    <property type="entry name" value="F-box-like_dom_sf"/>
</dbReference>
<proteinExistence type="predicted"/>
<gene>
    <name evidence="2" type="ORF">DCAF_LOCUS11747</name>
</gene>
<dbReference type="InterPro" id="IPR032675">
    <property type="entry name" value="LRR_dom_sf"/>
</dbReference>
<name>A0AAV1RJ51_9ROSI</name>
<dbReference type="InterPro" id="IPR001810">
    <property type="entry name" value="F-box_dom"/>
</dbReference>
<keyword evidence="3" id="KW-1185">Reference proteome</keyword>
<protein>
    <recommendedName>
        <fullName evidence="1">F-box domain-containing protein</fullName>
    </recommendedName>
</protein>
<dbReference type="Gene3D" id="3.80.10.10">
    <property type="entry name" value="Ribonuclease Inhibitor"/>
    <property type="match status" value="1"/>
</dbReference>
<reference evidence="2 3" key="1">
    <citation type="submission" date="2024-01" db="EMBL/GenBank/DDBJ databases">
        <authorList>
            <person name="Waweru B."/>
        </authorList>
    </citation>
    <scope>NUCLEOTIDE SEQUENCE [LARGE SCALE GENOMIC DNA]</scope>
</reference>
<dbReference type="SMART" id="SM00256">
    <property type="entry name" value="FBOX"/>
    <property type="match status" value="1"/>
</dbReference>
<dbReference type="Gene3D" id="1.20.1280.50">
    <property type="match status" value="1"/>
</dbReference>
<evidence type="ECO:0000313" key="2">
    <source>
        <dbReference type="EMBL" id="CAK7336734.1"/>
    </source>
</evidence>
<dbReference type="EMBL" id="CAWUPB010001009">
    <property type="protein sequence ID" value="CAK7336734.1"/>
    <property type="molecule type" value="Genomic_DNA"/>
</dbReference>
<dbReference type="PANTHER" id="PTHR34145:SF28">
    <property type="entry name" value="F-BOX DOMAIN-CONTAINING PROTEIN"/>
    <property type="match status" value="1"/>
</dbReference>
<feature type="domain" description="F-box" evidence="1">
    <location>
        <begin position="37"/>
        <end position="86"/>
    </location>
</feature>
<dbReference type="PANTHER" id="PTHR34145">
    <property type="entry name" value="OS02G0105600 PROTEIN"/>
    <property type="match status" value="1"/>
</dbReference>
<dbReference type="AlphaFoldDB" id="A0AAV1RJ51"/>
<dbReference type="InterPro" id="IPR055411">
    <property type="entry name" value="LRR_FXL15/At3g58940/PEG3-like"/>
</dbReference>
<dbReference type="Proteomes" id="UP001314170">
    <property type="component" value="Unassembled WGS sequence"/>
</dbReference>
<accession>A0AAV1RJ51</accession>
<organism evidence="2 3">
    <name type="scientific">Dovyalis caffra</name>
    <dbReference type="NCBI Taxonomy" id="77055"/>
    <lineage>
        <taxon>Eukaryota</taxon>
        <taxon>Viridiplantae</taxon>
        <taxon>Streptophyta</taxon>
        <taxon>Embryophyta</taxon>
        <taxon>Tracheophyta</taxon>
        <taxon>Spermatophyta</taxon>
        <taxon>Magnoliopsida</taxon>
        <taxon>eudicotyledons</taxon>
        <taxon>Gunneridae</taxon>
        <taxon>Pentapetalae</taxon>
        <taxon>rosids</taxon>
        <taxon>fabids</taxon>
        <taxon>Malpighiales</taxon>
        <taxon>Salicaceae</taxon>
        <taxon>Flacourtieae</taxon>
        <taxon>Dovyalis</taxon>
    </lineage>
</organism>
<sequence length="575" mass="66853">MEERIGCQEKAERRDLEAVYQKDIVTNMDMGIEIDASDRISQLPDHILHHILSYLPTRYGCRASFLSKTWYRVWKSFSISDFHESMFGLRSINIDWMPPSIFQKREKNSFKFVQESLLRQCPIRRFGLSLTLDNDDDEYFSRIEDLFTLATQHGVLELDLNFEQKRKSIFDLDNDDFDILPEVVFSAESLMVFKLRGYSNLSLESDVVTWPSLRVLSLSQIYVDEDLIQNLIFGCPMIEKLVLLDCYGLTSIQLSGCRVLKEVTLSRTTSEGFERIDIDVPSLQTFCYSGSLENCHVDMTSCKNLEVLNLTSYNVEEDACQDIIPQFPVLKVLILDCDRVKTIKILNRRLEMLQVSSYGGMEPTIINSNIQSFEYTTDSEMRVSVDGSSIKREVTLKVRTYRFHTKYFLQLREFLENFQEIECLTLQIEPASIRFDEPEILKDISTPASSNVKHLKLQIPKSYSYHTLTRLELKALVNGLLWVCHPESLLLISHSGPNNELIEVLCRKLPRRVKKNHWGTFSLSEFWRRPRDLKGIHIKHLELYVETEAVECSALLRSPQILEPAGKKVRFVFKW</sequence>
<dbReference type="InterPro" id="IPR053772">
    <property type="entry name" value="At1g61320/At1g61330-like"/>
</dbReference>
<dbReference type="SUPFAM" id="SSF81383">
    <property type="entry name" value="F-box domain"/>
    <property type="match status" value="1"/>
</dbReference>
<dbReference type="SUPFAM" id="SSF52047">
    <property type="entry name" value="RNI-like"/>
    <property type="match status" value="1"/>
</dbReference>
<evidence type="ECO:0000259" key="1">
    <source>
        <dbReference type="PROSITE" id="PS50181"/>
    </source>
</evidence>
<evidence type="ECO:0000313" key="3">
    <source>
        <dbReference type="Proteomes" id="UP001314170"/>
    </source>
</evidence>
<dbReference type="PROSITE" id="PS50181">
    <property type="entry name" value="FBOX"/>
    <property type="match status" value="1"/>
</dbReference>
<dbReference type="Pfam" id="PF00646">
    <property type="entry name" value="F-box"/>
    <property type="match status" value="1"/>
</dbReference>
<dbReference type="Pfam" id="PF24758">
    <property type="entry name" value="LRR_At5g56370"/>
    <property type="match status" value="1"/>
</dbReference>